<dbReference type="InterPro" id="IPR036895">
    <property type="entry name" value="Uracil-DNA_glycosylase-like_sf"/>
</dbReference>
<accession>A0AA96JS18</accession>
<dbReference type="KEGG" id="nall:PP769_17445"/>
<dbReference type="RefSeq" id="WP_312642570.1">
    <property type="nucleotide sequence ID" value="NZ_CP116967.1"/>
</dbReference>
<dbReference type="AlphaFoldDB" id="A0AA96JS18"/>
<dbReference type="Proteomes" id="UP001302719">
    <property type="component" value="Chromosome"/>
</dbReference>
<dbReference type="EMBL" id="CP116967">
    <property type="protein sequence ID" value="WNM57733.1"/>
    <property type="molecule type" value="Genomic_DNA"/>
</dbReference>
<keyword evidence="2" id="KW-1185">Reference proteome</keyword>
<evidence type="ECO:0008006" key="3">
    <source>
        <dbReference type="Google" id="ProtNLM"/>
    </source>
</evidence>
<evidence type="ECO:0000313" key="1">
    <source>
        <dbReference type="EMBL" id="WNM57733.1"/>
    </source>
</evidence>
<evidence type="ECO:0000313" key="2">
    <source>
        <dbReference type="Proteomes" id="UP001302719"/>
    </source>
</evidence>
<proteinExistence type="predicted"/>
<name>A0AA96JS18_9BACT</name>
<gene>
    <name evidence="1" type="ORF">PP769_17445</name>
</gene>
<reference evidence="1 2" key="1">
    <citation type="submission" date="2023-01" db="EMBL/GenBank/DDBJ databases">
        <title>Cultivation and genomic characterization of new, ubiquitous marine nitrite-oxidizing bacteria from the Nitrospirales.</title>
        <authorList>
            <person name="Mueller A.J."/>
            <person name="Daebeler A."/>
            <person name="Herbold C.W."/>
            <person name="Kirkegaard R.H."/>
            <person name="Daims H."/>
        </authorList>
    </citation>
    <scope>NUCLEOTIDE SEQUENCE [LARGE SCALE GENOMIC DNA]</scope>
    <source>
        <strain evidence="1 2">VA</strain>
    </source>
</reference>
<sequence>MRRFDPWVGTKYRYEGFNGLKVLILGESHYGDAGTETAELTSEVVKEWGQEKRSRFFTVTQKLIQGTASGERVLAQDRKEFWEQVAFYNYIQEFVGAGPRQRPAQEMWERSAAAFNDTLGELEPNVLVVLGYELQSNLPKVPLDLVVCNVKHPSAGGFRYSDWQQAIQAALRIAMGKTPNKVL</sequence>
<protein>
    <recommendedName>
        <fullName evidence="3">Uracil-DNA glycosylase-like domain-containing protein</fullName>
    </recommendedName>
</protein>
<organism evidence="1 2">
    <name type="scientific">Candidatus Nitrospira allomarina</name>
    <dbReference type="NCBI Taxonomy" id="3020900"/>
    <lineage>
        <taxon>Bacteria</taxon>
        <taxon>Pseudomonadati</taxon>
        <taxon>Nitrospirota</taxon>
        <taxon>Nitrospiria</taxon>
        <taxon>Nitrospirales</taxon>
        <taxon>Nitrospiraceae</taxon>
        <taxon>Nitrospira</taxon>
    </lineage>
</organism>
<dbReference type="SUPFAM" id="SSF52141">
    <property type="entry name" value="Uracil-DNA glycosylase-like"/>
    <property type="match status" value="1"/>
</dbReference>